<feature type="region of interest" description="Disordered" evidence="4">
    <location>
        <begin position="1"/>
        <end position="117"/>
    </location>
</feature>
<dbReference type="Proteomes" id="UP000250266">
    <property type="component" value="Unassembled WGS sequence"/>
</dbReference>
<evidence type="ECO:0000256" key="3">
    <source>
        <dbReference type="PROSITE-ProRule" id="PRU00235"/>
    </source>
</evidence>
<organism evidence="6 7">
    <name type="scientific">Lepidopterella palustris CBS 459.81</name>
    <dbReference type="NCBI Taxonomy" id="1314670"/>
    <lineage>
        <taxon>Eukaryota</taxon>
        <taxon>Fungi</taxon>
        <taxon>Dikarya</taxon>
        <taxon>Ascomycota</taxon>
        <taxon>Pezizomycotina</taxon>
        <taxon>Dothideomycetes</taxon>
        <taxon>Pleosporomycetidae</taxon>
        <taxon>Mytilinidiales</taxon>
        <taxon>Argynnaceae</taxon>
        <taxon>Lepidopterella</taxon>
    </lineage>
</organism>
<dbReference type="PANTHER" id="PTHR45982:SF1">
    <property type="entry name" value="REGULATOR OF CHROMOSOME CONDENSATION"/>
    <property type="match status" value="1"/>
</dbReference>
<name>A0A8E2ELX1_9PEZI</name>
<dbReference type="PROSITE" id="PS00625">
    <property type="entry name" value="RCC1_1"/>
    <property type="match status" value="1"/>
</dbReference>
<feature type="repeat" description="RCC1" evidence="3">
    <location>
        <begin position="458"/>
        <end position="522"/>
    </location>
</feature>
<dbReference type="AlphaFoldDB" id="A0A8E2ELX1"/>
<proteinExistence type="predicted"/>
<dbReference type="InterPro" id="IPR009091">
    <property type="entry name" value="RCC1/BLIP-II"/>
</dbReference>
<dbReference type="PROSITE" id="PS00626">
    <property type="entry name" value="RCC1_2"/>
    <property type="match status" value="2"/>
</dbReference>
<gene>
    <name evidence="6" type="ORF">K432DRAFT_284859</name>
</gene>
<keyword evidence="1" id="KW-0344">Guanine-nucleotide releasing factor</keyword>
<dbReference type="GO" id="GO:0005737">
    <property type="term" value="C:cytoplasm"/>
    <property type="evidence" value="ECO:0007669"/>
    <property type="project" value="TreeGrafter"/>
</dbReference>
<evidence type="ECO:0000313" key="6">
    <source>
        <dbReference type="EMBL" id="OCK86301.1"/>
    </source>
</evidence>
<protein>
    <submittedName>
        <fullName evidence="6">Putative Ran exchange factor Prp20/Pim1</fullName>
    </submittedName>
</protein>
<feature type="repeat" description="RCC1" evidence="3">
    <location>
        <begin position="145"/>
        <end position="201"/>
    </location>
</feature>
<evidence type="ECO:0000256" key="4">
    <source>
        <dbReference type="SAM" id="MobiDB-lite"/>
    </source>
</evidence>
<dbReference type="GO" id="GO:0005085">
    <property type="term" value="F:guanyl-nucleotide exchange factor activity"/>
    <property type="evidence" value="ECO:0007669"/>
    <property type="project" value="TreeGrafter"/>
</dbReference>
<dbReference type="InterPro" id="IPR058923">
    <property type="entry name" value="RCC1-like_dom"/>
</dbReference>
<dbReference type="PRINTS" id="PR00633">
    <property type="entry name" value="RCCNDNSATION"/>
</dbReference>
<feature type="region of interest" description="Disordered" evidence="4">
    <location>
        <begin position="218"/>
        <end position="264"/>
    </location>
</feature>
<feature type="repeat" description="RCC1" evidence="3">
    <location>
        <begin position="285"/>
        <end position="337"/>
    </location>
</feature>
<feature type="domain" description="RCC1-like" evidence="5">
    <location>
        <begin position="147"/>
        <end position="572"/>
    </location>
</feature>
<keyword evidence="7" id="KW-1185">Reference proteome</keyword>
<feature type="repeat" description="RCC1" evidence="3">
    <location>
        <begin position="338"/>
        <end position="401"/>
    </location>
</feature>
<evidence type="ECO:0000259" key="5">
    <source>
        <dbReference type="Pfam" id="PF25390"/>
    </source>
</evidence>
<dbReference type="PROSITE" id="PS50012">
    <property type="entry name" value="RCC1_3"/>
    <property type="match status" value="6"/>
</dbReference>
<feature type="repeat" description="RCC1" evidence="3">
    <location>
        <begin position="402"/>
        <end position="457"/>
    </location>
</feature>
<dbReference type="InterPro" id="IPR000408">
    <property type="entry name" value="Reg_chr_condens"/>
</dbReference>
<sequence length="593" mass="62535">MAPVRKSSRVATTKAKATADAAKPPAVPTLPAATKRAKAAAAAPKANTAAKRTTAATKASGSEPKATATDASKKRGRPKKDEAESTEPPTKSSNKRKTPDDSDETPAAKKVKVAQPKAIRAKVAPKPRLPKLKVIINQPRYTDKVNVYVFGEGSSGELGLGNHKGVIDVKRPRLNPLLKASEKGIVRVATGGMHCVALSHDNKIYTWGVNDQGALGRETDADVKMRDIGHTETSSDSDDDEDDDAGLNPKEAEPTAIPTSSFPPGTTFVDVAAGDSISFALTNDGFVYGWGTFRKNEGILGFDSPASIQRVPKLIPQVKKITKIACGANHVLALDNANHVFAWGSGQQNQLGRRMLERAMEMGLVPTKVGFHGKDLDNKKASQKMVDVSCGEYHSFAIGADGHVWAFGANNFGETGIADGAGADKASIVTPTIVHSLGQDITCIKGGSHHNVAVNQAGECLVWGRVDGYQMGIPVKDLCDDDVLKDKNGSPKILTKPTPVPNIVDCTWATCGSDHSIAITKDGKAYSWGFSANYQTGQGTDDDIEVATLIDNTAVRDQQLNWAGAGGQYSIITALATEGEAHKSTTNAPTASG</sequence>
<dbReference type="Gene3D" id="2.130.10.30">
    <property type="entry name" value="Regulator of chromosome condensation 1/beta-lactamase-inhibitor protein II"/>
    <property type="match status" value="1"/>
</dbReference>
<accession>A0A8E2ELX1</accession>
<dbReference type="EMBL" id="KV744806">
    <property type="protein sequence ID" value="OCK86301.1"/>
    <property type="molecule type" value="Genomic_DNA"/>
</dbReference>
<dbReference type="InterPro" id="IPR051553">
    <property type="entry name" value="Ran_GTPase-activating"/>
</dbReference>
<dbReference type="Pfam" id="PF25390">
    <property type="entry name" value="WD40_RLD"/>
    <property type="match status" value="1"/>
</dbReference>
<feature type="compositionally biased region" description="Basic and acidic residues" evidence="4">
    <location>
        <begin position="218"/>
        <end position="230"/>
    </location>
</feature>
<evidence type="ECO:0000256" key="2">
    <source>
        <dbReference type="ARBA" id="ARBA00022737"/>
    </source>
</evidence>
<feature type="compositionally biased region" description="Acidic residues" evidence="4">
    <location>
        <begin position="235"/>
        <end position="245"/>
    </location>
</feature>
<dbReference type="PANTHER" id="PTHR45982">
    <property type="entry name" value="REGULATOR OF CHROMOSOME CONDENSATION"/>
    <property type="match status" value="1"/>
</dbReference>
<dbReference type="SUPFAM" id="SSF50985">
    <property type="entry name" value="RCC1/BLIP-II"/>
    <property type="match status" value="1"/>
</dbReference>
<evidence type="ECO:0000313" key="7">
    <source>
        <dbReference type="Proteomes" id="UP000250266"/>
    </source>
</evidence>
<reference evidence="6 7" key="1">
    <citation type="journal article" date="2016" name="Nat. Commun.">
        <title>Ectomycorrhizal ecology is imprinted in the genome of the dominant symbiotic fungus Cenococcum geophilum.</title>
        <authorList>
            <consortium name="DOE Joint Genome Institute"/>
            <person name="Peter M."/>
            <person name="Kohler A."/>
            <person name="Ohm R.A."/>
            <person name="Kuo A."/>
            <person name="Krutzmann J."/>
            <person name="Morin E."/>
            <person name="Arend M."/>
            <person name="Barry K.W."/>
            <person name="Binder M."/>
            <person name="Choi C."/>
            <person name="Clum A."/>
            <person name="Copeland A."/>
            <person name="Grisel N."/>
            <person name="Haridas S."/>
            <person name="Kipfer T."/>
            <person name="LaButti K."/>
            <person name="Lindquist E."/>
            <person name="Lipzen A."/>
            <person name="Maire R."/>
            <person name="Meier B."/>
            <person name="Mihaltcheva S."/>
            <person name="Molinier V."/>
            <person name="Murat C."/>
            <person name="Poggeler S."/>
            <person name="Quandt C.A."/>
            <person name="Sperisen C."/>
            <person name="Tritt A."/>
            <person name="Tisserant E."/>
            <person name="Crous P.W."/>
            <person name="Henrissat B."/>
            <person name="Nehls U."/>
            <person name="Egli S."/>
            <person name="Spatafora J.W."/>
            <person name="Grigoriev I.V."/>
            <person name="Martin F.M."/>
        </authorList>
    </citation>
    <scope>NUCLEOTIDE SEQUENCE [LARGE SCALE GENOMIC DNA]</scope>
    <source>
        <strain evidence="6 7">CBS 459.81</strain>
    </source>
</reference>
<dbReference type="OrthoDB" id="61110at2759"/>
<evidence type="ECO:0000256" key="1">
    <source>
        <dbReference type="ARBA" id="ARBA00022658"/>
    </source>
</evidence>
<feature type="compositionally biased region" description="Low complexity" evidence="4">
    <location>
        <begin position="10"/>
        <end position="59"/>
    </location>
</feature>
<keyword evidence="2" id="KW-0677">Repeat</keyword>
<feature type="repeat" description="RCC1" evidence="3">
    <location>
        <begin position="202"/>
        <end position="284"/>
    </location>
</feature>